<feature type="domain" description="NFACT RNA-binding" evidence="2">
    <location>
        <begin position="410"/>
        <end position="503"/>
    </location>
</feature>
<dbReference type="InterPro" id="IPR008532">
    <property type="entry name" value="NFACT_RNA-bd"/>
</dbReference>
<dbReference type="PANTHER" id="PTHR15239:SF6">
    <property type="entry name" value="RIBOSOME QUALITY CONTROL COMPLEX SUBUNIT NEMF"/>
    <property type="match status" value="1"/>
</dbReference>
<evidence type="ECO:0000256" key="1">
    <source>
        <dbReference type="SAM" id="MobiDB-lite"/>
    </source>
</evidence>
<dbReference type="Proteomes" id="UP000069241">
    <property type="component" value="Chromosome"/>
</dbReference>
<dbReference type="InterPro" id="IPR051608">
    <property type="entry name" value="RQC_Subunit_NEMF"/>
</dbReference>
<name>A0A0X8JL88_9BACT</name>
<protein>
    <recommendedName>
        <fullName evidence="2">NFACT RNA-binding domain-containing protein</fullName>
    </recommendedName>
</protein>
<evidence type="ECO:0000313" key="3">
    <source>
        <dbReference type="EMBL" id="AMD90850.1"/>
    </source>
</evidence>
<dbReference type="PANTHER" id="PTHR15239">
    <property type="entry name" value="NUCLEAR EXPORT MEDIATOR FACTOR NEMF"/>
    <property type="match status" value="1"/>
</dbReference>
<dbReference type="GO" id="GO:0072344">
    <property type="term" value="P:rescue of stalled ribosome"/>
    <property type="evidence" value="ECO:0007669"/>
    <property type="project" value="TreeGrafter"/>
</dbReference>
<dbReference type="EMBL" id="CP014229">
    <property type="protein sequence ID" value="AMD90850.1"/>
    <property type="molecule type" value="Genomic_DNA"/>
</dbReference>
<accession>A0A0X8JL88</accession>
<dbReference type="KEGG" id="dfi:AXF13_12350"/>
<evidence type="ECO:0000313" key="4">
    <source>
        <dbReference type="Proteomes" id="UP000069241"/>
    </source>
</evidence>
<evidence type="ECO:0000259" key="2">
    <source>
        <dbReference type="Pfam" id="PF05670"/>
    </source>
</evidence>
<proteinExistence type="predicted"/>
<feature type="region of interest" description="Disordered" evidence="1">
    <location>
        <begin position="378"/>
        <end position="401"/>
    </location>
</feature>
<organism evidence="3 4">
    <name type="scientific">Desulfovibrio fairfieldensis</name>
    <dbReference type="NCBI Taxonomy" id="44742"/>
    <lineage>
        <taxon>Bacteria</taxon>
        <taxon>Pseudomonadati</taxon>
        <taxon>Thermodesulfobacteriota</taxon>
        <taxon>Desulfovibrionia</taxon>
        <taxon>Desulfovibrionales</taxon>
        <taxon>Desulfovibrionaceae</taxon>
        <taxon>Desulfovibrio</taxon>
    </lineage>
</organism>
<keyword evidence="4" id="KW-1185">Reference proteome</keyword>
<dbReference type="Pfam" id="PF05670">
    <property type="entry name" value="NFACT-R_1"/>
    <property type="match status" value="1"/>
</dbReference>
<reference evidence="4" key="1">
    <citation type="submission" date="2016-02" db="EMBL/GenBank/DDBJ databases">
        <authorList>
            <person name="Holder M.E."/>
            <person name="Ajami N.J."/>
            <person name="Petrosino J.F."/>
        </authorList>
    </citation>
    <scope>NUCLEOTIDE SEQUENCE [LARGE SCALE GENOMIC DNA]</scope>
    <source>
        <strain evidence="4">CCUG 45958</strain>
    </source>
</reference>
<gene>
    <name evidence="3" type="ORF">AXF13_12350</name>
</gene>
<dbReference type="STRING" id="44742.AXF13_12350"/>
<sequence>MDAHLFRRFCDLLLPLLTGARLEKLQEPAPGILTLTFYGSGRKRQLCLRFGRKEPFCFLTESRISTGHAPTAQLMRLRKYAADRRVAACVAQFWQRRLWLLLGGAAEPAPGTSLTWLLLDLREGASLHFLDAQDGPETEDARWPAPAELARARSDWRQWPVLTPTLRRSLERMEEPEQWALLEDLRVGGGDVFLYSAEGSDGLRDGCGGVRSATAWPLPPGLRGDLKEESGPDVLPLLERAGQSLVLERLAKDKAVAAALPLTRRGRKLDRLLDKLREEEARLTAMRAARTDALALRENLWRWPADLRAPLVNLPETEHGPARDIRLDPRYTVREAMERLFHTARRGQRGLEHLAQRRAALEAEAAALERARRESLAGISGGDAGKATSAAGSEEAMRRPLPGGLPKNVQLFISEDGFALLRGRDAKGNLAARKLAAPHDIWLHADNGPGSHVIIRRAHGGQPVPERTLDQAGGLAACKSWQRDAAVARIIYAEMRHVKPLRNAPAGTVRIDKVFASREVPVDHALETRLLPDA</sequence>
<dbReference type="GO" id="GO:1990112">
    <property type="term" value="C:RQC complex"/>
    <property type="evidence" value="ECO:0007669"/>
    <property type="project" value="TreeGrafter"/>
</dbReference>
<dbReference type="GO" id="GO:0000049">
    <property type="term" value="F:tRNA binding"/>
    <property type="evidence" value="ECO:0007669"/>
    <property type="project" value="TreeGrafter"/>
</dbReference>
<dbReference type="Gene3D" id="2.30.310.10">
    <property type="entry name" value="ibrinogen binding protein from staphylococcus aureus domain"/>
    <property type="match status" value="1"/>
</dbReference>
<dbReference type="AlphaFoldDB" id="A0A0X8JL88"/>
<dbReference type="GO" id="GO:0043023">
    <property type="term" value="F:ribosomal large subunit binding"/>
    <property type="evidence" value="ECO:0007669"/>
    <property type="project" value="TreeGrafter"/>
</dbReference>